<dbReference type="Gene3D" id="3.30.930.10">
    <property type="entry name" value="Bira Bifunctional Protein, Domain 2"/>
    <property type="match status" value="1"/>
</dbReference>
<organism evidence="1 2">
    <name type="scientific">Methanobacterium formicicum (strain DSM 3637 / PP1)</name>
    <dbReference type="NCBI Taxonomy" id="1204725"/>
    <lineage>
        <taxon>Archaea</taxon>
        <taxon>Methanobacteriati</taxon>
        <taxon>Methanobacteriota</taxon>
        <taxon>Methanomada group</taxon>
        <taxon>Methanobacteria</taxon>
        <taxon>Methanobacteriales</taxon>
        <taxon>Methanobacteriaceae</taxon>
        <taxon>Methanobacterium</taxon>
    </lineage>
</organism>
<gene>
    <name evidence="1" type="ORF">A994_00080</name>
</gene>
<dbReference type="InterPro" id="IPR045864">
    <property type="entry name" value="aa-tRNA-synth_II/BPL/LPL"/>
</dbReference>
<proteinExistence type="predicted"/>
<dbReference type="Pfam" id="PF04017">
    <property type="entry name" value="DUF366"/>
    <property type="match status" value="1"/>
</dbReference>
<name>K2QEW2_METFP</name>
<accession>K2QEW2</accession>
<protein>
    <recommendedName>
        <fullName evidence="3">DUF366 domain-containing protein</fullName>
    </recommendedName>
</protein>
<dbReference type="PATRIC" id="fig|1204725.3.peg.15"/>
<dbReference type="AlphaFoldDB" id="K2QEW2"/>
<dbReference type="SUPFAM" id="SSF55681">
    <property type="entry name" value="Class II aaRS and biotin synthetases"/>
    <property type="match status" value="1"/>
</dbReference>
<sequence length="190" mass="21510">MKQKTLESGMLYDGSQINPMWAFQALGIKGSSIVTWIGPMNIHSDELIDYEDVGLEIKSDEMVHFIIEHFDIQPADMRLCYHRQRILVMIVKDLLEELGIKTLRKGDDIYLDGGKLSVSIATCSISSMKIHFAMNLTSQGTPDDVKTTGLTECKAHLTHEDVTKLAKNISERYVMEISDIEQDISKTRVF</sequence>
<keyword evidence="2" id="KW-1185">Reference proteome</keyword>
<reference evidence="1 2" key="1">
    <citation type="journal article" date="2012" name="J. Bacteriol.">
        <title>Draft genome sequence of Methanobacterium formicicum DSM 3637, an archaebacterium isolated from the methane producer amoeba Pelomyxa palustris.</title>
        <authorList>
            <person name="Gutierrez G."/>
        </authorList>
    </citation>
    <scope>NUCLEOTIDE SEQUENCE [LARGE SCALE GENOMIC DNA]</scope>
    <source>
        <strain evidence="2">DSM 3637 / PP1</strain>
    </source>
</reference>
<dbReference type="RefSeq" id="WP_004029187.1">
    <property type="nucleotide sequence ID" value="NZ_AMPO01000001.1"/>
</dbReference>
<evidence type="ECO:0008006" key="3">
    <source>
        <dbReference type="Google" id="ProtNLM"/>
    </source>
</evidence>
<dbReference type="InterPro" id="IPR007162">
    <property type="entry name" value="DUF366"/>
</dbReference>
<evidence type="ECO:0000313" key="2">
    <source>
        <dbReference type="Proteomes" id="UP000007360"/>
    </source>
</evidence>
<evidence type="ECO:0000313" key="1">
    <source>
        <dbReference type="EMBL" id="EKF86636.1"/>
    </source>
</evidence>
<dbReference type="PIRSF" id="PIRSF006503">
    <property type="entry name" value="UCP006503"/>
    <property type="match status" value="1"/>
</dbReference>
<comment type="caution">
    <text evidence="1">The sequence shown here is derived from an EMBL/GenBank/DDBJ whole genome shotgun (WGS) entry which is preliminary data.</text>
</comment>
<dbReference type="OrthoDB" id="70011at2157"/>
<dbReference type="EMBL" id="AMPO01000001">
    <property type="protein sequence ID" value="EKF86636.1"/>
    <property type="molecule type" value="Genomic_DNA"/>
</dbReference>
<dbReference type="Proteomes" id="UP000007360">
    <property type="component" value="Unassembled WGS sequence"/>
</dbReference>